<dbReference type="InterPro" id="IPR050965">
    <property type="entry name" value="UPF0336/Enoyl-CoA_hydratase"/>
</dbReference>
<dbReference type="STRING" id="1202772.A0A1V9Z489"/>
<feature type="domain" description="MaoC-like" evidence="1">
    <location>
        <begin position="31"/>
        <end position="125"/>
    </location>
</feature>
<organism evidence="2 3">
    <name type="scientific">Achlya hypogyna</name>
    <name type="common">Oomycete</name>
    <name type="synonym">Protoachlya hypogyna</name>
    <dbReference type="NCBI Taxonomy" id="1202772"/>
    <lineage>
        <taxon>Eukaryota</taxon>
        <taxon>Sar</taxon>
        <taxon>Stramenopiles</taxon>
        <taxon>Oomycota</taxon>
        <taxon>Saprolegniomycetes</taxon>
        <taxon>Saprolegniales</taxon>
        <taxon>Achlyaceae</taxon>
        <taxon>Achlya</taxon>
    </lineage>
</organism>
<reference evidence="2 3" key="1">
    <citation type="journal article" date="2014" name="Genome Biol. Evol.">
        <title>The secreted proteins of Achlya hypogyna and Thraustotheca clavata identify the ancestral oomycete secretome and reveal gene acquisitions by horizontal gene transfer.</title>
        <authorList>
            <person name="Misner I."/>
            <person name="Blouin N."/>
            <person name="Leonard G."/>
            <person name="Richards T.A."/>
            <person name="Lane C.E."/>
        </authorList>
    </citation>
    <scope>NUCLEOTIDE SEQUENCE [LARGE SCALE GENOMIC DNA]</scope>
    <source>
        <strain evidence="2 3">ATCC 48635</strain>
    </source>
</reference>
<dbReference type="Proteomes" id="UP000243579">
    <property type="component" value="Unassembled WGS sequence"/>
</dbReference>
<keyword evidence="3" id="KW-1185">Reference proteome</keyword>
<dbReference type="CDD" id="cd03449">
    <property type="entry name" value="R_hydratase"/>
    <property type="match status" value="1"/>
</dbReference>
<dbReference type="GO" id="GO:0004312">
    <property type="term" value="F:fatty acid synthase activity"/>
    <property type="evidence" value="ECO:0007669"/>
    <property type="project" value="InterPro"/>
</dbReference>
<dbReference type="GO" id="GO:0005739">
    <property type="term" value="C:mitochondrion"/>
    <property type="evidence" value="ECO:0007669"/>
    <property type="project" value="TreeGrafter"/>
</dbReference>
<accession>A0A1V9Z489</accession>
<dbReference type="SUPFAM" id="SSF54637">
    <property type="entry name" value="Thioesterase/thiol ester dehydrase-isomerase"/>
    <property type="match status" value="1"/>
</dbReference>
<dbReference type="GO" id="GO:0005835">
    <property type="term" value="C:fatty acid synthase complex"/>
    <property type="evidence" value="ECO:0007669"/>
    <property type="project" value="InterPro"/>
</dbReference>
<dbReference type="InterPro" id="IPR029069">
    <property type="entry name" value="HotDog_dom_sf"/>
</dbReference>
<dbReference type="OrthoDB" id="3592703at2759"/>
<sequence>MQRWTHAGRRAIHVVGSLTEVPKGVLPNVGVGAEIHHTFTPADVAAFATLTGDTNPLHLDADFCATTVFKRPVVHGILCSALFPTVFGATIPGCVYVSQNLRFHKPIFVGDPLKIRIEVTEVKERVRLLTCATECFNADGEVAISGEAKVLITKLSQ</sequence>
<dbReference type="PRINTS" id="PR01483">
    <property type="entry name" value="FASYNTHASE"/>
</dbReference>
<name>A0A1V9Z489_ACHHY</name>
<dbReference type="PANTHER" id="PTHR43437:SF3">
    <property type="entry name" value="HYDROXYACYL-THIOESTER DEHYDRATASE TYPE 2, MITOCHONDRIAL"/>
    <property type="match status" value="1"/>
</dbReference>
<dbReference type="EMBL" id="JNBR01000441">
    <property type="protein sequence ID" value="OQR92809.1"/>
    <property type="molecule type" value="Genomic_DNA"/>
</dbReference>
<dbReference type="AlphaFoldDB" id="A0A1V9Z489"/>
<gene>
    <name evidence="2" type="ORF">ACHHYP_03184</name>
</gene>
<dbReference type="PANTHER" id="PTHR43437">
    <property type="entry name" value="HYDROXYACYL-THIOESTER DEHYDRATASE TYPE 2, MITOCHONDRIAL-RELATED"/>
    <property type="match status" value="1"/>
</dbReference>
<proteinExistence type="predicted"/>
<protein>
    <recommendedName>
        <fullName evidence="1">MaoC-like domain-containing protein</fullName>
    </recommendedName>
</protein>
<dbReference type="InterPro" id="IPR003965">
    <property type="entry name" value="Fatty_acid_synthase"/>
</dbReference>
<evidence type="ECO:0000259" key="1">
    <source>
        <dbReference type="Pfam" id="PF01575"/>
    </source>
</evidence>
<comment type="caution">
    <text evidence="2">The sequence shown here is derived from an EMBL/GenBank/DDBJ whole genome shotgun (WGS) entry which is preliminary data.</text>
</comment>
<dbReference type="GO" id="GO:0006633">
    <property type="term" value="P:fatty acid biosynthetic process"/>
    <property type="evidence" value="ECO:0007669"/>
    <property type="project" value="InterPro"/>
</dbReference>
<evidence type="ECO:0000313" key="2">
    <source>
        <dbReference type="EMBL" id="OQR92809.1"/>
    </source>
</evidence>
<dbReference type="GO" id="GO:0019171">
    <property type="term" value="F:(3R)-hydroxyacyl-[acyl-carrier-protein] dehydratase activity"/>
    <property type="evidence" value="ECO:0007669"/>
    <property type="project" value="TreeGrafter"/>
</dbReference>
<evidence type="ECO:0000313" key="3">
    <source>
        <dbReference type="Proteomes" id="UP000243579"/>
    </source>
</evidence>
<dbReference type="InterPro" id="IPR002539">
    <property type="entry name" value="MaoC-like_dom"/>
</dbReference>
<dbReference type="Pfam" id="PF01575">
    <property type="entry name" value="MaoC_dehydratas"/>
    <property type="match status" value="1"/>
</dbReference>
<dbReference type="Gene3D" id="3.10.129.10">
    <property type="entry name" value="Hotdog Thioesterase"/>
    <property type="match status" value="1"/>
</dbReference>